<dbReference type="EMBL" id="CP064786">
    <property type="protein sequence ID" value="QSG03852.1"/>
    <property type="molecule type" value="Genomic_DNA"/>
</dbReference>
<accession>A0A897MTL9</accession>
<dbReference type="InterPro" id="IPR011009">
    <property type="entry name" value="Kinase-like_dom_sf"/>
</dbReference>
<dbReference type="Proteomes" id="UP000663586">
    <property type="component" value="Chromosome"/>
</dbReference>
<dbReference type="RefSeq" id="WP_238477893.1">
    <property type="nucleotide sequence ID" value="NZ_CP064786.1"/>
</dbReference>
<feature type="domain" description="Aminoglycoside phosphotransferase" evidence="2">
    <location>
        <begin position="124"/>
        <end position="307"/>
    </location>
</feature>
<dbReference type="InterPro" id="IPR002575">
    <property type="entry name" value="Aminoglycoside_PTrfase"/>
</dbReference>
<gene>
    <name evidence="3" type="ORF">AArcS_2656</name>
</gene>
<reference evidence="3" key="1">
    <citation type="submission" date="2020-11" db="EMBL/GenBank/DDBJ databases">
        <title>Carbohydrate-dependent, anaerobic sulfur respiration: A novel catabolism in halophilic archaea.</title>
        <authorList>
            <person name="Sorokin D.Y."/>
            <person name="Messina E."/>
            <person name="Smedile F."/>
            <person name="La Cono V."/>
            <person name="Hallsworth J.E."/>
            <person name="Yakimov M.M."/>
        </authorList>
    </citation>
    <scope>NUCLEOTIDE SEQUENCE</scope>
    <source>
        <strain evidence="3">AArc-S</strain>
    </source>
</reference>
<dbReference type="GeneID" id="70686038"/>
<keyword evidence="4" id="KW-1185">Reference proteome</keyword>
<dbReference type="AlphaFoldDB" id="A0A897MTL9"/>
<protein>
    <recommendedName>
        <fullName evidence="2">Aminoglycoside phosphotransferase domain-containing protein</fullName>
    </recommendedName>
</protein>
<feature type="region of interest" description="Disordered" evidence="1">
    <location>
        <begin position="1"/>
        <end position="21"/>
    </location>
</feature>
<evidence type="ECO:0000259" key="2">
    <source>
        <dbReference type="Pfam" id="PF01636"/>
    </source>
</evidence>
<dbReference type="Gene3D" id="3.90.1200.10">
    <property type="match status" value="1"/>
</dbReference>
<dbReference type="SUPFAM" id="SSF56112">
    <property type="entry name" value="Protein kinase-like (PK-like)"/>
    <property type="match status" value="1"/>
</dbReference>
<proteinExistence type="predicted"/>
<dbReference type="Pfam" id="PF01636">
    <property type="entry name" value="APH"/>
    <property type="match status" value="1"/>
</dbReference>
<sequence>MPFSVAGRTEQTDRGPSKTVGYSMGPDLSHVTAFTGHVSSGAPQPRSFYALDPPGEHYYLFRPTRAAFRTVAGMIAGKGLKRRLGGYTLRVCGIVPPLARLVPMISARSITIASDVDVDVAVFSNRTRLVDLDERIVYTIPAGDPSRVVDEARAREGLPTGINAPELYEYDLDYPYLAEQFVTGHHPRSPVEGWPFLLDALEQLTHLYRIDPEPVTVSGIVEDARSILDERGLLPKAPFSQAFALLTELDLPETLFRARAHRDLHTRNVLVDGERVYIVDWESAGRDLVIRDLFRPFTIAHYDTRDPTAVIQLCTFEGEGGRIVDDYLKGIGEYAMPDPGRYSGLPLLYLLHSLAEKERSEFWDSKRELLAAVVDRLD</sequence>
<evidence type="ECO:0000313" key="3">
    <source>
        <dbReference type="EMBL" id="QSG03852.1"/>
    </source>
</evidence>
<evidence type="ECO:0000256" key="1">
    <source>
        <dbReference type="SAM" id="MobiDB-lite"/>
    </source>
</evidence>
<evidence type="ECO:0000313" key="4">
    <source>
        <dbReference type="Proteomes" id="UP000663586"/>
    </source>
</evidence>
<dbReference type="KEGG" id="hara:AArcS_2656"/>
<organism evidence="3 4">
    <name type="scientific">Natranaeroarchaeum sulfidigenes</name>
    <dbReference type="NCBI Taxonomy" id="2784880"/>
    <lineage>
        <taxon>Archaea</taxon>
        <taxon>Methanobacteriati</taxon>
        <taxon>Methanobacteriota</taxon>
        <taxon>Stenosarchaea group</taxon>
        <taxon>Halobacteria</taxon>
        <taxon>Halobacteriales</taxon>
        <taxon>Natronoarchaeaceae</taxon>
        <taxon>Natranaeroarchaeum</taxon>
    </lineage>
</organism>
<name>A0A897MTL9_9EURY</name>